<evidence type="ECO:0000259" key="3">
    <source>
        <dbReference type="Pfam" id="PF24758"/>
    </source>
</evidence>
<gene>
    <name evidence="4" type="ORF">PHJA_000767100</name>
</gene>
<name>A0A830BPW2_9LAMI</name>
<dbReference type="EMBL" id="BMAC01000122">
    <property type="protein sequence ID" value="GFP86233.1"/>
    <property type="molecule type" value="Genomic_DNA"/>
</dbReference>
<dbReference type="Proteomes" id="UP000653305">
    <property type="component" value="Unassembled WGS sequence"/>
</dbReference>
<dbReference type="InterPro" id="IPR036047">
    <property type="entry name" value="F-box-like_dom_sf"/>
</dbReference>
<dbReference type="InterPro" id="IPR055411">
    <property type="entry name" value="LRR_FXL15/At3g58940/PEG3-like"/>
</dbReference>
<dbReference type="InterPro" id="IPR001810">
    <property type="entry name" value="F-box_dom"/>
</dbReference>
<dbReference type="AlphaFoldDB" id="A0A830BPW2"/>
<comment type="caution">
    <text evidence="4">The sequence shown here is derived from an EMBL/GenBank/DDBJ whole genome shotgun (WGS) entry which is preliminary data.</text>
</comment>
<dbReference type="SUPFAM" id="SSF52058">
    <property type="entry name" value="L domain-like"/>
    <property type="match status" value="1"/>
</dbReference>
<dbReference type="InterPro" id="IPR032675">
    <property type="entry name" value="LRR_dom_sf"/>
</dbReference>
<dbReference type="Pfam" id="PF23622">
    <property type="entry name" value="LRR_At1g61320_AtMIF1"/>
    <property type="match status" value="1"/>
</dbReference>
<dbReference type="Gene3D" id="3.80.10.10">
    <property type="entry name" value="Ribonuclease Inhibitor"/>
    <property type="match status" value="1"/>
</dbReference>
<evidence type="ECO:0000259" key="1">
    <source>
        <dbReference type="Pfam" id="PF00646"/>
    </source>
</evidence>
<dbReference type="InterPro" id="IPR053772">
    <property type="entry name" value="At1g61320/At1g61330-like"/>
</dbReference>
<feature type="domain" description="F-box/LRR-repeat protein 15/At3g58940/PEG3-like LRR" evidence="3">
    <location>
        <begin position="143"/>
        <end position="249"/>
    </location>
</feature>
<dbReference type="Pfam" id="PF00646">
    <property type="entry name" value="F-box"/>
    <property type="match status" value="1"/>
</dbReference>
<proteinExistence type="predicted"/>
<dbReference type="InterPro" id="IPR055357">
    <property type="entry name" value="LRR_At1g61320_AtMIF1"/>
</dbReference>
<evidence type="ECO:0000259" key="2">
    <source>
        <dbReference type="Pfam" id="PF23622"/>
    </source>
</evidence>
<dbReference type="OrthoDB" id="913041at2759"/>
<evidence type="ECO:0000313" key="5">
    <source>
        <dbReference type="Proteomes" id="UP000653305"/>
    </source>
</evidence>
<dbReference type="PANTHER" id="PTHR34145">
    <property type="entry name" value="OS02G0105600 PROTEIN"/>
    <property type="match status" value="1"/>
</dbReference>
<keyword evidence="5" id="KW-1185">Reference proteome</keyword>
<evidence type="ECO:0000313" key="4">
    <source>
        <dbReference type="EMBL" id="GFP86233.1"/>
    </source>
</evidence>
<organism evidence="4 5">
    <name type="scientific">Phtheirospermum japonicum</name>
    <dbReference type="NCBI Taxonomy" id="374723"/>
    <lineage>
        <taxon>Eukaryota</taxon>
        <taxon>Viridiplantae</taxon>
        <taxon>Streptophyta</taxon>
        <taxon>Embryophyta</taxon>
        <taxon>Tracheophyta</taxon>
        <taxon>Spermatophyta</taxon>
        <taxon>Magnoliopsida</taxon>
        <taxon>eudicotyledons</taxon>
        <taxon>Gunneridae</taxon>
        <taxon>Pentapetalae</taxon>
        <taxon>asterids</taxon>
        <taxon>lamiids</taxon>
        <taxon>Lamiales</taxon>
        <taxon>Orobanchaceae</taxon>
        <taxon>Orobanchaceae incertae sedis</taxon>
        <taxon>Phtheirospermum</taxon>
    </lineage>
</organism>
<feature type="domain" description="F-box" evidence="1">
    <location>
        <begin position="21"/>
        <end position="61"/>
    </location>
</feature>
<dbReference type="Pfam" id="PF24758">
    <property type="entry name" value="LRR_At5g56370"/>
    <property type="match status" value="1"/>
</dbReference>
<feature type="domain" description="At1g61320/AtMIF1 LRR" evidence="2">
    <location>
        <begin position="372"/>
        <end position="456"/>
    </location>
</feature>
<dbReference type="SUPFAM" id="SSF81383">
    <property type="entry name" value="F-box domain"/>
    <property type="match status" value="1"/>
</dbReference>
<sequence>MEQIVAKRAKVVVEKNSDDLISSLPDHILHQIMSLLPPWVVTVTSVLSHRWEKLWLSFPFLDLNESIFLNREKFCFRLRSTLAHHNLSDLQIIRLRMKLPGSTFLYRCVRELMNAVLRDGNLLKEIDIQFSNPYIFIQQDVTVPWDIICVLPKETFSSCSHLVLLRVEGCRFKGYPRVDLPKLKTLRMKNVFIHEEFLVELINGCPIVDTVSIKYCFGIENVRICHPVIKNLMLGFRNDLETLEINVPCAKSIKFYALVNSVTEEGLLKVLGSQNSQNILARNLETLCLKCLFIEPDVLHNFISIFPKMEKLDMYFCEVLGRAQLHSKILTSLEIIDCLLSEEVDIKAPNLQNVEYVHNPEGVQFNHETLVYVRRLSLDSIELEHEILWINSLNFPALVSLKLGYCMNMKQLKIASNKLESLEVCGCEDLEYCMIVAPQLLSFTYSGQVVHMAHLEASRKFRVALELNEPFGGYKHVGKGFAKTFVAFLEKVDASAKTFVAIELGYSFPACLMMIKAIDVPPTSLVQHLKVETETDGMGLRDLLDCLLGISIYCNILSINLHWFSLTLKEIKKKKACVHKTNLARIEDHLVRVEMKDFIGSDEQVDLVEFFVGKARHMQHMTIWMKNGEVDDATQKCLDACHRKLRLFQCFDIIRIEKASYLSSLRKKEPKDRPTALADPTFTGWHM</sequence>
<protein>
    <submittedName>
        <fullName evidence="4">Fbd-associated F-box protein at5g22730</fullName>
    </submittedName>
</protein>
<accession>A0A830BPW2</accession>
<reference evidence="4" key="1">
    <citation type="submission" date="2020-07" db="EMBL/GenBank/DDBJ databases">
        <title>Ethylene signaling mediates host invasion by parasitic plants.</title>
        <authorList>
            <person name="Yoshida S."/>
        </authorList>
    </citation>
    <scope>NUCLEOTIDE SEQUENCE</scope>
    <source>
        <strain evidence="4">Okayama</strain>
    </source>
</reference>